<evidence type="ECO:0000313" key="2">
    <source>
        <dbReference type="EMBL" id="MPC83004.1"/>
    </source>
</evidence>
<evidence type="ECO:0000256" key="1">
    <source>
        <dbReference type="SAM" id="MobiDB-lite"/>
    </source>
</evidence>
<feature type="compositionally biased region" description="Polar residues" evidence="1">
    <location>
        <begin position="15"/>
        <end position="41"/>
    </location>
</feature>
<proteinExistence type="predicted"/>
<sequence>MTVAATKSLDLHSDAGQSSTTQESTKLDSVTPGTHSFTQEPAGTVETACVPFQCSPLHLMLDS</sequence>
<evidence type="ECO:0000313" key="3">
    <source>
        <dbReference type="Proteomes" id="UP000324222"/>
    </source>
</evidence>
<comment type="caution">
    <text evidence="2">The sequence shown here is derived from an EMBL/GenBank/DDBJ whole genome shotgun (WGS) entry which is preliminary data.</text>
</comment>
<keyword evidence="3" id="KW-1185">Reference proteome</keyword>
<feature type="region of interest" description="Disordered" evidence="1">
    <location>
        <begin position="1"/>
        <end position="42"/>
    </location>
</feature>
<dbReference type="Proteomes" id="UP000324222">
    <property type="component" value="Unassembled WGS sequence"/>
</dbReference>
<name>A0A5B7IS54_PORTR</name>
<dbReference type="AlphaFoldDB" id="A0A5B7IS54"/>
<protein>
    <submittedName>
        <fullName evidence="2">Uncharacterized protein</fullName>
    </submittedName>
</protein>
<dbReference type="EMBL" id="VSRR010061260">
    <property type="protein sequence ID" value="MPC83004.1"/>
    <property type="molecule type" value="Genomic_DNA"/>
</dbReference>
<reference evidence="2 3" key="1">
    <citation type="submission" date="2019-05" db="EMBL/GenBank/DDBJ databases">
        <title>Another draft genome of Portunus trituberculatus and its Hox gene families provides insights of decapod evolution.</title>
        <authorList>
            <person name="Jeong J.-H."/>
            <person name="Song I."/>
            <person name="Kim S."/>
            <person name="Choi T."/>
            <person name="Kim D."/>
            <person name="Ryu S."/>
            <person name="Kim W."/>
        </authorList>
    </citation>
    <scope>NUCLEOTIDE SEQUENCE [LARGE SCALE GENOMIC DNA]</scope>
    <source>
        <tissue evidence="2">Muscle</tissue>
    </source>
</reference>
<gene>
    <name evidence="2" type="ORF">E2C01_077693</name>
</gene>
<organism evidence="2 3">
    <name type="scientific">Portunus trituberculatus</name>
    <name type="common">Swimming crab</name>
    <name type="synonym">Neptunus trituberculatus</name>
    <dbReference type="NCBI Taxonomy" id="210409"/>
    <lineage>
        <taxon>Eukaryota</taxon>
        <taxon>Metazoa</taxon>
        <taxon>Ecdysozoa</taxon>
        <taxon>Arthropoda</taxon>
        <taxon>Crustacea</taxon>
        <taxon>Multicrustacea</taxon>
        <taxon>Malacostraca</taxon>
        <taxon>Eumalacostraca</taxon>
        <taxon>Eucarida</taxon>
        <taxon>Decapoda</taxon>
        <taxon>Pleocyemata</taxon>
        <taxon>Brachyura</taxon>
        <taxon>Eubrachyura</taxon>
        <taxon>Portunoidea</taxon>
        <taxon>Portunidae</taxon>
        <taxon>Portuninae</taxon>
        <taxon>Portunus</taxon>
    </lineage>
</organism>
<accession>A0A5B7IS54</accession>